<feature type="region of interest" description="Disordered" evidence="3">
    <location>
        <begin position="170"/>
        <end position="194"/>
    </location>
</feature>
<gene>
    <name evidence="5" type="primary">cmr6</name>
    <name evidence="5" type="ORF">NI17_020400</name>
</gene>
<dbReference type="KEGG" id="thao:NI17_020400"/>
<dbReference type="Proteomes" id="UP000265719">
    <property type="component" value="Chromosome"/>
</dbReference>
<keyword evidence="6" id="KW-1185">Reference proteome</keyword>
<dbReference type="GO" id="GO:0051607">
    <property type="term" value="P:defense response to virus"/>
    <property type="evidence" value="ECO:0007669"/>
    <property type="project" value="UniProtKB-KW"/>
</dbReference>
<protein>
    <submittedName>
        <fullName evidence="5">Type III-B CRISPR module RAMP protein Cmr6</fullName>
    </submittedName>
</protein>
<evidence type="ECO:0000256" key="3">
    <source>
        <dbReference type="SAM" id="MobiDB-lite"/>
    </source>
</evidence>
<dbReference type="NCBIfam" id="TIGR01898">
    <property type="entry name" value="cas_TM1791_cmr6"/>
    <property type="match status" value="1"/>
</dbReference>
<reference evidence="5" key="1">
    <citation type="submission" date="2020-10" db="EMBL/GenBank/DDBJ databases">
        <title>De novo genome project of the cellulose decomposer Thermobifida halotolerans type strain.</title>
        <authorList>
            <person name="Nagy I."/>
            <person name="Horvath B."/>
            <person name="Kukolya J."/>
            <person name="Nagy I."/>
            <person name="Orsini M."/>
        </authorList>
    </citation>
    <scope>NUCLEOTIDE SEQUENCE</scope>
    <source>
        <strain evidence="5">DSM 44931</strain>
    </source>
</reference>
<comment type="subunit">
    <text evidence="2">Part of the Csm effector complex that includes Cas10, Csm2, Csm3, Csm4 and Csm5.</text>
</comment>
<organism evidence="5 6">
    <name type="scientific">Thermobifida halotolerans</name>
    <dbReference type="NCBI Taxonomy" id="483545"/>
    <lineage>
        <taxon>Bacteria</taxon>
        <taxon>Bacillati</taxon>
        <taxon>Actinomycetota</taxon>
        <taxon>Actinomycetes</taxon>
        <taxon>Streptosporangiales</taxon>
        <taxon>Nocardiopsidaceae</taxon>
        <taxon>Thermobifida</taxon>
    </lineage>
</organism>
<feature type="compositionally biased region" description="Basic and acidic residues" evidence="3">
    <location>
        <begin position="174"/>
        <end position="194"/>
    </location>
</feature>
<dbReference type="PANTHER" id="PTHR39965">
    <property type="entry name" value="CRISPR SYSTEM CMR SUBUNIT CMR6"/>
    <property type="match status" value="1"/>
</dbReference>
<feature type="domain" description="CRISPR type III-associated protein" evidence="4">
    <location>
        <begin position="119"/>
        <end position="300"/>
    </location>
</feature>
<dbReference type="InterPro" id="IPR010172">
    <property type="entry name" value="CRISPR-assoc_prot_TM1791"/>
</dbReference>
<evidence type="ECO:0000256" key="1">
    <source>
        <dbReference type="ARBA" id="ARBA00023118"/>
    </source>
</evidence>
<accession>A0AA97LVZ4</accession>
<name>A0AA97LVZ4_9ACTN</name>
<evidence type="ECO:0000313" key="5">
    <source>
        <dbReference type="EMBL" id="UOE19089.1"/>
    </source>
</evidence>
<sequence length="306" mass="32954">MAAAGPLGRLLRVRWRADDSAPAVLDGADADANALVLLHRTAFADVTGTEVTLPEKAKQALLSWAQQHRLGQVAADMARVAARRDRALEQLRRQGLAVRRVHLEPEWRLVSGLGERANAHEIGIHLHGTYGWPALPGSTLKGAAAQWAWENTDLDDPAALGRFTGVFGTPLPEPRAEKVGEHDGDRPGRPRFPESARGRVRFLDALPAASPVTVTVDVLTPHVKPYYDAAADSRAARDVPPPAEHHQPVPVQFLTVSAGRFDAALVGDGERETEQAAWWLAEAVTELGLGAKTGAGYGYLDAEEET</sequence>
<dbReference type="Pfam" id="PF03787">
    <property type="entry name" value="RAMPs"/>
    <property type="match status" value="1"/>
</dbReference>
<evidence type="ECO:0000259" key="4">
    <source>
        <dbReference type="Pfam" id="PF03787"/>
    </source>
</evidence>
<dbReference type="PANTHER" id="PTHR39965:SF1">
    <property type="entry name" value="CRISPR SYSTEM CMR SUBUNIT CMR6"/>
    <property type="match status" value="1"/>
</dbReference>
<keyword evidence="1" id="KW-0051">Antiviral defense</keyword>
<dbReference type="RefSeq" id="WP_170163034.1">
    <property type="nucleotide sequence ID" value="NZ_CP063196.1"/>
</dbReference>
<evidence type="ECO:0000256" key="2">
    <source>
        <dbReference type="ARBA" id="ARBA00093789"/>
    </source>
</evidence>
<dbReference type="EMBL" id="CP063196">
    <property type="protein sequence ID" value="UOE19089.1"/>
    <property type="molecule type" value="Genomic_DNA"/>
</dbReference>
<dbReference type="AlphaFoldDB" id="A0AA97LVZ4"/>
<proteinExistence type="predicted"/>
<dbReference type="InterPro" id="IPR005537">
    <property type="entry name" value="RAMP_III_fam"/>
</dbReference>
<evidence type="ECO:0000313" key="6">
    <source>
        <dbReference type="Proteomes" id="UP000265719"/>
    </source>
</evidence>